<accession>A0ABX5NQ97</accession>
<dbReference type="PANTHER" id="PTHR43736">
    <property type="entry name" value="ADP-RIBOSE PYROPHOSPHATASE"/>
    <property type="match status" value="1"/>
</dbReference>
<dbReference type="SUPFAM" id="SSF55811">
    <property type="entry name" value="Nudix"/>
    <property type="match status" value="1"/>
</dbReference>
<sequence>MDQTPILAASAVILDGQKRILLVQRANPPDKGCWTLPGGRVDPGETLELAAIRETFEETGLVIKIVNELGRLHVPDGKGGIYEIHDFLAEKISGEASAGDDAAAIGWFRNDELSELPLTPDLLHYLNLYGVYP</sequence>
<name>A0ABX5NQ97_9HYPH</name>
<comment type="cofactor">
    <cofactor evidence="1">
        <name>Mg(2+)</name>
        <dbReference type="ChEBI" id="CHEBI:18420"/>
    </cofactor>
</comment>
<dbReference type="InterPro" id="IPR020476">
    <property type="entry name" value="Nudix_hydrolase"/>
</dbReference>
<dbReference type="Gene3D" id="3.90.79.10">
    <property type="entry name" value="Nucleoside Triphosphate Pyrophosphohydrolase"/>
    <property type="match status" value="1"/>
</dbReference>
<evidence type="ECO:0000256" key="3">
    <source>
        <dbReference type="RuleBase" id="RU003476"/>
    </source>
</evidence>
<comment type="caution">
    <text evidence="5">The sequence shown here is derived from an EMBL/GenBank/DDBJ whole genome shotgun (WGS) entry which is preliminary data.</text>
</comment>
<evidence type="ECO:0000256" key="1">
    <source>
        <dbReference type="ARBA" id="ARBA00001946"/>
    </source>
</evidence>
<keyword evidence="6" id="KW-1185">Reference proteome</keyword>
<evidence type="ECO:0000256" key="2">
    <source>
        <dbReference type="ARBA" id="ARBA00022801"/>
    </source>
</evidence>
<keyword evidence="2 3" id="KW-0378">Hydrolase</keyword>
<dbReference type="PRINTS" id="PR00502">
    <property type="entry name" value="NUDIXFAMILY"/>
</dbReference>
<protein>
    <submittedName>
        <fullName evidence="5">NUDIX hydrolase</fullName>
    </submittedName>
</protein>
<evidence type="ECO:0000259" key="4">
    <source>
        <dbReference type="PROSITE" id="PS51462"/>
    </source>
</evidence>
<gene>
    <name evidence="5" type="ORF">DMY87_15805</name>
</gene>
<proteinExistence type="inferred from homology"/>
<dbReference type="CDD" id="cd04673">
    <property type="entry name" value="NUDIX_ADPRase"/>
    <property type="match status" value="1"/>
</dbReference>
<organism evidence="5 6">
    <name type="scientific">Rhizobium wuzhouense</name>
    <dbReference type="NCBI Taxonomy" id="1986026"/>
    <lineage>
        <taxon>Bacteria</taxon>
        <taxon>Pseudomonadati</taxon>
        <taxon>Pseudomonadota</taxon>
        <taxon>Alphaproteobacteria</taxon>
        <taxon>Hyphomicrobiales</taxon>
        <taxon>Rhizobiaceae</taxon>
        <taxon>Rhizobium/Agrobacterium group</taxon>
        <taxon>Rhizobium</taxon>
    </lineage>
</organism>
<dbReference type="Pfam" id="PF00293">
    <property type="entry name" value="NUDIX"/>
    <property type="match status" value="1"/>
</dbReference>
<feature type="domain" description="Nudix hydrolase" evidence="4">
    <location>
        <begin position="4"/>
        <end position="130"/>
    </location>
</feature>
<dbReference type="InterPro" id="IPR000086">
    <property type="entry name" value="NUDIX_hydrolase_dom"/>
</dbReference>
<dbReference type="EMBL" id="QJRY01000005">
    <property type="protein sequence ID" value="PYB72621.1"/>
    <property type="molecule type" value="Genomic_DNA"/>
</dbReference>
<dbReference type="InterPro" id="IPR015797">
    <property type="entry name" value="NUDIX_hydrolase-like_dom_sf"/>
</dbReference>
<dbReference type="GO" id="GO:0016787">
    <property type="term" value="F:hydrolase activity"/>
    <property type="evidence" value="ECO:0007669"/>
    <property type="project" value="UniProtKB-KW"/>
</dbReference>
<comment type="similarity">
    <text evidence="3">Belongs to the Nudix hydrolase family.</text>
</comment>
<dbReference type="PROSITE" id="PS51462">
    <property type="entry name" value="NUDIX"/>
    <property type="match status" value="1"/>
</dbReference>
<dbReference type="PROSITE" id="PS00893">
    <property type="entry name" value="NUDIX_BOX"/>
    <property type="match status" value="1"/>
</dbReference>
<dbReference type="InterPro" id="IPR020084">
    <property type="entry name" value="NUDIX_hydrolase_CS"/>
</dbReference>
<dbReference type="Proteomes" id="UP000247536">
    <property type="component" value="Unassembled WGS sequence"/>
</dbReference>
<evidence type="ECO:0000313" key="6">
    <source>
        <dbReference type="Proteomes" id="UP000247536"/>
    </source>
</evidence>
<dbReference type="PANTHER" id="PTHR43736:SF1">
    <property type="entry name" value="DIHYDRONEOPTERIN TRIPHOSPHATE DIPHOSPHATASE"/>
    <property type="match status" value="1"/>
</dbReference>
<evidence type="ECO:0000313" key="5">
    <source>
        <dbReference type="EMBL" id="PYB72621.1"/>
    </source>
</evidence>
<reference evidence="5 6" key="1">
    <citation type="submission" date="2018-06" db="EMBL/GenBank/DDBJ databases">
        <title>Rhizobium wuzhouense sp. nov., isolated from roots of Oryza officinalis.</title>
        <authorList>
            <person name="Yuan T."/>
        </authorList>
    </citation>
    <scope>NUCLEOTIDE SEQUENCE [LARGE SCALE GENOMIC DNA]</scope>
    <source>
        <strain evidence="5 6">W44</strain>
    </source>
</reference>